<dbReference type="Pfam" id="PF00646">
    <property type="entry name" value="F-box"/>
    <property type="match status" value="1"/>
</dbReference>
<protein>
    <recommendedName>
        <fullName evidence="1">F-box domain-containing protein</fullName>
    </recommendedName>
</protein>
<name>E3NEF4_CAERE</name>
<dbReference type="InterPro" id="IPR053222">
    <property type="entry name" value="Zygotic_Embryogenesis-Asso"/>
</dbReference>
<dbReference type="PROSITE" id="PS50181">
    <property type="entry name" value="FBOX"/>
    <property type="match status" value="1"/>
</dbReference>
<proteinExistence type="predicted"/>
<feature type="domain" description="F-box" evidence="1">
    <location>
        <begin position="4"/>
        <end position="55"/>
    </location>
</feature>
<evidence type="ECO:0000313" key="3">
    <source>
        <dbReference type="Proteomes" id="UP000008281"/>
    </source>
</evidence>
<dbReference type="Pfam" id="PF07735">
    <property type="entry name" value="FBA_2"/>
    <property type="match status" value="1"/>
</dbReference>
<dbReference type="CTD" id="9810541"/>
<dbReference type="InterPro" id="IPR001810">
    <property type="entry name" value="F-box_dom"/>
</dbReference>
<dbReference type="eggNOG" id="ENOG502TK4A">
    <property type="taxonomic scope" value="Eukaryota"/>
</dbReference>
<dbReference type="HOGENOM" id="CLU_028840_1_0_1"/>
<reference evidence="2" key="1">
    <citation type="submission" date="2007-07" db="EMBL/GenBank/DDBJ databases">
        <title>PCAP assembly of the Caenorhabditis remanei genome.</title>
        <authorList>
            <consortium name="The Caenorhabditis remanei Sequencing Consortium"/>
            <person name="Wilson R.K."/>
        </authorList>
    </citation>
    <scope>NUCLEOTIDE SEQUENCE [LARGE SCALE GENOMIC DNA]</scope>
    <source>
        <strain evidence="2">PB4641</strain>
    </source>
</reference>
<dbReference type="Proteomes" id="UP000008281">
    <property type="component" value="Unassembled WGS sequence"/>
</dbReference>
<evidence type="ECO:0000313" key="2">
    <source>
        <dbReference type="EMBL" id="EFO94568.1"/>
    </source>
</evidence>
<keyword evidence="3" id="KW-1185">Reference proteome</keyword>
<dbReference type="AlphaFoldDB" id="E3NEF4"/>
<organism evidence="3">
    <name type="scientific">Caenorhabditis remanei</name>
    <name type="common">Caenorhabditis vulgaris</name>
    <dbReference type="NCBI Taxonomy" id="31234"/>
    <lineage>
        <taxon>Eukaryota</taxon>
        <taxon>Metazoa</taxon>
        <taxon>Ecdysozoa</taxon>
        <taxon>Nematoda</taxon>
        <taxon>Chromadorea</taxon>
        <taxon>Rhabditida</taxon>
        <taxon>Rhabditina</taxon>
        <taxon>Rhabditomorpha</taxon>
        <taxon>Rhabditoidea</taxon>
        <taxon>Rhabditidae</taxon>
        <taxon>Peloderinae</taxon>
        <taxon>Caenorhabditis</taxon>
    </lineage>
</organism>
<gene>
    <name evidence="2" type="ORF">CRE_06142</name>
</gene>
<dbReference type="InParanoid" id="E3NEF4"/>
<dbReference type="FunCoup" id="E3NEF4">
    <property type="interactions" value="1284"/>
</dbReference>
<dbReference type="GeneID" id="9810541"/>
<dbReference type="EMBL" id="DS268620">
    <property type="protein sequence ID" value="EFO94568.1"/>
    <property type="molecule type" value="Genomic_DNA"/>
</dbReference>
<dbReference type="RefSeq" id="XP_003093218.2">
    <property type="nucleotide sequence ID" value="XM_003093170.2"/>
</dbReference>
<sequence length="324" mass="37612">MEPTFPLFRLPENAIVHVLKNMDPNQLLIISLVSLKSKNLVTSLELEARCVFIDISWKFSICLAIGGPIFAFDFYNDLNGQNELLPVDITLPVDAFVRFEETTIRSSTLFNISDWMNHIRTVFCYTKPLKVNFFEGCERFEVQSLKNTIGNVDFLSVAREVTNAYTKEVLKHFNAPNEVSLDRNPFDEACEIQKFFIQNYKVFTFYDVYSLDDMLLANSEKAYFYHPTTQNQINQFLKHWIHGSNPRMQQIFLSIDNTNNSVRREVLLRGIHCVDEEEQQKICQNHGFVSDDNMVAIRRNDRTPAVIAINETQPLFNVLLVVLY</sequence>
<evidence type="ECO:0000259" key="1">
    <source>
        <dbReference type="PROSITE" id="PS50181"/>
    </source>
</evidence>
<dbReference type="InterPro" id="IPR012885">
    <property type="entry name" value="F-box_Sdz-33"/>
</dbReference>
<dbReference type="PANTHER" id="PTHR22899">
    <property type="entry name" value="CYCLIN-RELATED F-BOX FAMILY"/>
    <property type="match status" value="1"/>
</dbReference>
<dbReference type="OrthoDB" id="1107553at2759"/>
<dbReference type="KEGG" id="crq:GCK72_008537"/>
<dbReference type="PANTHER" id="PTHR22899:SF0">
    <property type="entry name" value="F-BOX ASSOCIATED DOMAIN-CONTAINING PROTEIN-RELATED"/>
    <property type="match status" value="1"/>
</dbReference>
<accession>E3NEF4</accession>